<keyword evidence="5" id="KW-1185">Reference proteome</keyword>
<dbReference type="GO" id="GO:0019867">
    <property type="term" value="C:outer membrane"/>
    <property type="evidence" value="ECO:0007669"/>
    <property type="project" value="InterPro"/>
</dbReference>
<keyword evidence="1" id="KW-0472">Membrane</keyword>
<evidence type="ECO:0000313" key="5">
    <source>
        <dbReference type="Proteomes" id="UP000032578"/>
    </source>
</evidence>
<gene>
    <name evidence="4" type="ORF">PW52_01175</name>
</gene>
<evidence type="ECO:0000256" key="1">
    <source>
        <dbReference type="ARBA" id="ARBA00022452"/>
    </source>
</evidence>
<evidence type="ECO:0000256" key="2">
    <source>
        <dbReference type="ARBA" id="ARBA00022692"/>
    </source>
</evidence>
<organism evidence="4 5">
    <name type="scientific">Neotamlana sedimentorum</name>
    <dbReference type="NCBI Taxonomy" id="1435349"/>
    <lineage>
        <taxon>Bacteria</taxon>
        <taxon>Pseudomonadati</taxon>
        <taxon>Bacteroidota</taxon>
        <taxon>Flavobacteriia</taxon>
        <taxon>Flavobacteriales</taxon>
        <taxon>Flavobacteriaceae</taxon>
        <taxon>Neotamlana</taxon>
    </lineage>
</organism>
<dbReference type="PANTHER" id="PTHR12815:SF18">
    <property type="entry name" value="SORTING AND ASSEMBLY MACHINERY COMPONENT 50 HOMOLOG"/>
    <property type="match status" value="1"/>
</dbReference>
<feature type="domain" description="POTRA" evidence="3">
    <location>
        <begin position="170"/>
        <end position="237"/>
    </location>
</feature>
<dbReference type="Pfam" id="PF07244">
    <property type="entry name" value="POTRA"/>
    <property type="match status" value="1"/>
</dbReference>
<keyword evidence="1" id="KW-1134">Transmembrane beta strand</keyword>
<dbReference type="InterPro" id="IPR039910">
    <property type="entry name" value="D15-like"/>
</dbReference>
<dbReference type="PANTHER" id="PTHR12815">
    <property type="entry name" value="SORTING AND ASSEMBLY MACHINERY SAMM50 PROTEIN FAMILY MEMBER"/>
    <property type="match status" value="1"/>
</dbReference>
<proteinExistence type="predicted"/>
<dbReference type="InterPro" id="IPR010827">
    <property type="entry name" value="BamA/TamA_POTRA"/>
</dbReference>
<dbReference type="AlphaFoldDB" id="A0A0D7WDR7"/>
<evidence type="ECO:0000259" key="3">
    <source>
        <dbReference type="Pfam" id="PF07244"/>
    </source>
</evidence>
<comment type="caution">
    <text evidence="4">The sequence shown here is derived from an EMBL/GenBank/DDBJ whole genome shotgun (WGS) entry which is preliminary data.</text>
</comment>
<protein>
    <submittedName>
        <fullName evidence="4">Surface antigen (D15)</fullName>
    </submittedName>
</protein>
<dbReference type="STRING" id="1435349.PW52_01175"/>
<dbReference type="Gene3D" id="3.10.20.310">
    <property type="entry name" value="membrane protein fhac"/>
    <property type="match status" value="1"/>
</dbReference>
<reference evidence="4 5" key="1">
    <citation type="submission" date="2014-11" db="EMBL/GenBank/DDBJ databases">
        <title>Tamlana sedimentorum sp. nov., isolated from shallow sand sediments of the Sea of Japan.</title>
        <authorList>
            <person name="Romanenko L.A."/>
        </authorList>
    </citation>
    <scope>NUCLEOTIDE SEQUENCE [LARGE SCALE GENOMIC DNA]</scope>
    <source>
        <strain evidence="4 5">JCM 19808</strain>
    </source>
</reference>
<dbReference type="EMBL" id="JTDW01000001">
    <property type="protein sequence ID" value="KJD37290.1"/>
    <property type="molecule type" value="Genomic_DNA"/>
</dbReference>
<dbReference type="Proteomes" id="UP000032578">
    <property type="component" value="Unassembled WGS sequence"/>
</dbReference>
<accession>A0A0D7WDR7</accession>
<keyword evidence="2" id="KW-0812">Transmembrane</keyword>
<dbReference type="PATRIC" id="fig|1435349.4.peg.239"/>
<dbReference type="Gene3D" id="2.40.160.50">
    <property type="entry name" value="membrane protein fhac: a member of the omp85/tpsb transporter family"/>
    <property type="match status" value="1"/>
</dbReference>
<evidence type="ECO:0000313" key="4">
    <source>
        <dbReference type="EMBL" id="KJD37290.1"/>
    </source>
</evidence>
<sequence>MTSLFFGSVYSQNLNLKIIGKTEFETQIIDSLNYTKTHPNSLSIKQEVEAIKLALETKGHIELKPNPINKVNDSSFHIQLTLNKRYKQLRIFYNETDLDLNIIKQISSNYNKTYFDLPFTEIEDGLNYINNEISKTGLPFAKLMLSNIIINNDLVEARLTTSDSNKKRIINSIIIKGYEKFPKSYLKHYLKIKQNQVFNLDDIQTKTNQLNNLNFASELKSPEVLFTKDSTSLYLYIEKRPRNTFDGFLGFGTNEETNKIQFDGYLNLNLTNNLNYGESLSIFYKSDENDQQTFEITTKTPYLFNTAIGIDLALHIFKKDSSFTTANQSAKLNYQINAKHKISTGINSTTSSNLLNITQNLNINDYESTFYTLNYEYLSLNSNNLLFPIKSKFYIEGGLGKRKTNINEQQQSQFTLEAFKIFYLNNRNSFFLRTNNALLSSNAYFENELYRFGGINSIRGFEENSIYANLFSVINTEYRYQLSSNIYINTIFDAAYFENDITLAKEKLFGYGIGLGILTKSGLFKLNYANGKFEDSNFKFSNSKIHISLKTNF</sequence>
<name>A0A0D7WDR7_9FLAO</name>